<evidence type="ECO:0000313" key="26">
    <source>
        <dbReference type="EMBL" id="OAP87101.1"/>
    </source>
</evidence>
<proteinExistence type="predicted"/>
<evidence type="ECO:0000313" key="27">
    <source>
        <dbReference type="Proteomes" id="UP000078368"/>
    </source>
</evidence>
<keyword evidence="20" id="KW-0464">Manganese</keyword>
<sequence>MTTVAVTVAVLLLGLPGMALGSLYILRSADEDVHRRATQIANVVDKNVSDQREGLKGRGQQGNFDVLPLDVMRATVDGATYPMFVRVAISGEKAEVGAQTDEDAIEHTATGTSGAQVTVGIERSAVWRRIGLFISLGGAAVAVSFVVAVALARRQSRRISAPLIYLAAAAEQIGAGQASPRMKKSGIEEIDLVYEELVRTADRMAGRIAAERQFAADASHQLRTPLTALSMRLEEIEYISEQEEVRQEAASCLEQVERLTGVVTDLLRSSRAVEASTEAVSLSRLFEQQADEWERSFAKADRRLVFEDDAGVAVLATPGALAQIVATLIENSLKYGGGTTKVAARKVGKGVVIDISDEGEGIRKDLVDAIFNKGVSTGGSTGIGLPLARSLAEGAGGRLELAQAAPPIFRLTLNAVPKSINPQEILPAGAIVSVGARRRRR</sequence>
<keyword evidence="7" id="KW-0597">Phosphoprotein</keyword>
<evidence type="ECO:0000256" key="5">
    <source>
        <dbReference type="ARBA" id="ARBA00012438"/>
    </source>
</evidence>
<dbReference type="CDD" id="cd00082">
    <property type="entry name" value="HisKA"/>
    <property type="match status" value="1"/>
</dbReference>
<evidence type="ECO:0000256" key="1">
    <source>
        <dbReference type="ARBA" id="ARBA00000085"/>
    </source>
</evidence>
<dbReference type="EC" id="2.7.13.3" evidence="5"/>
<keyword evidence="13" id="KW-0067">ATP-binding</keyword>
<keyword evidence="23" id="KW-0472">Membrane</keyword>
<evidence type="ECO:0000256" key="12">
    <source>
        <dbReference type="ARBA" id="ARBA00022801"/>
    </source>
</evidence>
<dbReference type="InterPro" id="IPR036097">
    <property type="entry name" value="HisK_dim/P_sf"/>
</dbReference>
<dbReference type="SMART" id="SM00304">
    <property type="entry name" value="HAMP"/>
    <property type="match status" value="1"/>
</dbReference>
<organism evidence="26 27">
    <name type="scientific">Peptidiphaga gingivicola</name>
    <dbReference type="NCBI Taxonomy" id="2741497"/>
    <lineage>
        <taxon>Bacteria</taxon>
        <taxon>Bacillati</taxon>
        <taxon>Actinomycetota</taxon>
        <taxon>Actinomycetes</taxon>
        <taxon>Actinomycetales</taxon>
        <taxon>Actinomycetaceae</taxon>
        <taxon>Peptidiphaga</taxon>
    </lineage>
</organism>
<evidence type="ECO:0000256" key="4">
    <source>
        <dbReference type="ARBA" id="ARBA00004651"/>
    </source>
</evidence>
<evidence type="ECO:0000256" key="14">
    <source>
        <dbReference type="ARBA" id="ARBA00022842"/>
    </source>
</evidence>
<keyword evidence="6" id="KW-1003">Cell membrane</keyword>
<keyword evidence="18" id="KW-0346">Stress response</keyword>
<evidence type="ECO:0000256" key="16">
    <source>
        <dbReference type="ARBA" id="ARBA00022989"/>
    </source>
</evidence>
<dbReference type="SUPFAM" id="SSF47384">
    <property type="entry name" value="Homodimeric domain of signal transducing histidine kinase"/>
    <property type="match status" value="1"/>
</dbReference>
<feature type="domain" description="HAMP" evidence="25">
    <location>
        <begin position="157"/>
        <end position="209"/>
    </location>
</feature>
<keyword evidence="10" id="KW-0547">Nucleotide-binding</keyword>
<evidence type="ECO:0000256" key="20">
    <source>
        <dbReference type="ARBA" id="ARBA00023211"/>
    </source>
</evidence>
<evidence type="ECO:0000256" key="23">
    <source>
        <dbReference type="SAM" id="Phobius"/>
    </source>
</evidence>
<dbReference type="InterPro" id="IPR003660">
    <property type="entry name" value="HAMP_dom"/>
</dbReference>
<evidence type="ECO:0000256" key="9">
    <source>
        <dbReference type="ARBA" id="ARBA00022692"/>
    </source>
</evidence>
<keyword evidence="17" id="KW-0902">Two-component regulatory system</keyword>
<dbReference type="Pfam" id="PF02518">
    <property type="entry name" value="HATPase_c"/>
    <property type="match status" value="1"/>
</dbReference>
<evidence type="ECO:0000259" key="25">
    <source>
        <dbReference type="PROSITE" id="PS50885"/>
    </source>
</evidence>
<feature type="transmembrane region" description="Helical" evidence="23">
    <location>
        <begin position="130"/>
        <end position="152"/>
    </location>
</feature>
<comment type="caution">
    <text evidence="26">The sequence shown here is derived from an EMBL/GenBank/DDBJ whole genome shotgun (WGS) entry which is preliminary data.</text>
</comment>
<dbReference type="SMART" id="SM00387">
    <property type="entry name" value="HATPase_c"/>
    <property type="match status" value="1"/>
</dbReference>
<dbReference type="InterPro" id="IPR050980">
    <property type="entry name" value="2C_sensor_his_kinase"/>
</dbReference>
<keyword evidence="9 23" id="KW-0812">Transmembrane</keyword>
<keyword evidence="11" id="KW-0418">Kinase</keyword>
<keyword evidence="15" id="KW-0904">Protein phosphatase</keyword>
<dbReference type="InterPro" id="IPR004358">
    <property type="entry name" value="Sig_transdc_His_kin-like_C"/>
</dbReference>
<comment type="catalytic activity">
    <reaction evidence="1">
        <text>ATP + protein L-histidine = ADP + protein N-phospho-L-histidine.</text>
        <dbReference type="EC" id="2.7.13.3"/>
    </reaction>
</comment>
<dbReference type="Pfam" id="PF00512">
    <property type="entry name" value="HisKA"/>
    <property type="match status" value="1"/>
</dbReference>
<evidence type="ECO:0000256" key="18">
    <source>
        <dbReference type="ARBA" id="ARBA00023016"/>
    </source>
</evidence>
<dbReference type="InterPro" id="IPR003661">
    <property type="entry name" value="HisK_dim/P_dom"/>
</dbReference>
<dbReference type="InterPro" id="IPR005467">
    <property type="entry name" value="His_kinase_dom"/>
</dbReference>
<dbReference type="Gene3D" id="1.10.287.130">
    <property type="match status" value="1"/>
</dbReference>
<dbReference type="SUPFAM" id="SSF55874">
    <property type="entry name" value="ATPase domain of HSP90 chaperone/DNA topoisomerase II/histidine kinase"/>
    <property type="match status" value="1"/>
</dbReference>
<dbReference type="GO" id="GO:0004721">
    <property type="term" value="F:phosphoprotein phosphatase activity"/>
    <property type="evidence" value="ECO:0007669"/>
    <property type="project" value="UniProtKB-KW"/>
</dbReference>
<dbReference type="AlphaFoldDB" id="A0A179B7L2"/>
<dbReference type="GO" id="GO:0005524">
    <property type="term" value="F:ATP binding"/>
    <property type="evidence" value="ECO:0007669"/>
    <property type="project" value="UniProtKB-KW"/>
</dbReference>
<evidence type="ECO:0000256" key="22">
    <source>
        <dbReference type="ARBA" id="ARBA00041776"/>
    </source>
</evidence>
<keyword evidence="14" id="KW-0460">Magnesium</keyword>
<keyword evidence="19" id="KW-0843">Virulence</keyword>
<dbReference type="Gene3D" id="3.30.565.10">
    <property type="entry name" value="Histidine kinase-like ATPase, C-terminal domain"/>
    <property type="match status" value="1"/>
</dbReference>
<evidence type="ECO:0000256" key="15">
    <source>
        <dbReference type="ARBA" id="ARBA00022912"/>
    </source>
</evidence>
<reference evidence="26 27" key="1">
    <citation type="submission" date="2016-04" db="EMBL/GenBank/DDBJ databases">
        <title>Peptidophaga gingivicola gen. nov., sp. nov., isolated from human subgingival plaque.</title>
        <authorList>
            <person name="Beall C.J."/>
            <person name="Mokrzan E.M."/>
            <person name="Griffen A.L."/>
            <person name="Leys E.J."/>
        </authorList>
    </citation>
    <scope>NUCLEOTIDE SEQUENCE [LARGE SCALE GENOMIC DNA]</scope>
    <source>
        <strain evidence="26 27">BA112</strain>
    </source>
</reference>
<evidence type="ECO:0000256" key="8">
    <source>
        <dbReference type="ARBA" id="ARBA00022679"/>
    </source>
</evidence>
<dbReference type="PRINTS" id="PR00344">
    <property type="entry name" value="BCTRLSENSOR"/>
</dbReference>
<evidence type="ECO:0000256" key="11">
    <source>
        <dbReference type="ARBA" id="ARBA00022777"/>
    </source>
</evidence>
<evidence type="ECO:0000256" key="3">
    <source>
        <dbReference type="ARBA" id="ARBA00001946"/>
    </source>
</evidence>
<dbReference type="PANTHER" id="PTHR44936:SF9">
    <property type="entry name" value="SENSOR PROTEIN CREC"/>
    <property type="match status" value="1"/>
</dbReference>
<dbReference type="InterPro" id="IPR003594">
    <property type="entry name" value="HATPase_dom"/>
</dbReference>
<evidence type="ECO:0000259" key="24">
    <source>
        <dbReference type="PROSITE" id="PS50109"/>
    </source>
</evidence>
<feature type="domain" description="Histidine kinase" evidence="24">
    <location>
        <begin position="217"/>
        <end position="417"/>
    </location>
</feature>
<dbReference type="PROSITE" id="PS50109">
    <property type="entry name" value="HIS_KIN"/>
    <property type="match status" value="1"/>
</dbReference>
<evidence type="ECO:0000256" key="13">
    <source>
        <dbReference type="ARBA" id="ARBA00022840"/>
    </source>
</evidence>
<dbReference type="Gene3D" id="6.10.340.10">
    <property type="match status" value="1"/>
</dbReference>
<keyword evidence="12" id="KW-0378">Hydrolase</keyword>
<dbReference type="InterPro" id="IPR036890">
    <property type="entry name" value="HATPase_C_sf"/>
</dbReference>
<dbReference type="GO" id="GO:0005886">
    <property type="term" value="C:plasma membrane"/>
    <property type="evidence" value="ECO:0007669"/>
    <property type="project" value="UniProtKB-SubCell"/>
</dbReference>
<evidence type="ECO:0000256" key="7">
    <source>
        <dbReference type="ARBA" id="ARBA00022553"/>
    </source>
</evidence>
<evidence type="ECO:0000256" key="6">
    <source>
        <dbReference type="ARBA" id="ARBA00022475"/>
    </source>
</evidence>
<gene>
    <name evidence="26" type="ORF">A4H34_04810</name>
</gene>
<dbReference type="SMART" id="SM00388">
    <property type="entry name" value="HisKA"/>
    <property type="match status" value="1"/>
</dbReference>
<evidence type="ECO:0000256" key="10">
    <source>
        <dbReference type="ARBA" id="ARBA00022741"/>
    </source>
</evidence>
<accession>A0A179B7L2</accession>
<keyword evidence="27" id="KW-1185">Reference proteome</keyword>
<dbReference type="EMBL" id="LVZK01000001">
    <property type="protein sequence ID" value="OAP87101.1"/>
    <property type="molecule type" value="Genomic_DNA"/>
</dbReference>
<dbReference type="Proteomes" id="UP000078368">
    <property type="component" value="Unassembled WGS sequence"/>
</dbReference>
<dbReference type="STRING" id="1823756.A4H34_04810"/>
<comment type="subcellular location">
    <subcellularLocation>
        <location evidence="4">Cell membrane</location>
        <topology evidence="4">Multi-pass membrane protein</topology>
    </subcellularLocation>
</comment>
<dbReference type="PROSITE" id="PS50885">
    <property type="entry name" value="HAMP"/>
    <property type="match status" value="1"/>
</dbReference>
<keyword evidence="8" id="KW-0808">Transferase</keyword>
<comment type="cofactor">
    <cofactor evidence="2">
        <name>Mn(2+)</name>
        <dbReference type="ChEBI" id="CHEBI:29035"/>
    </cofactor>
</comment>
<evidence type="ECO:0000256" key="21">
    <source>
        <dbReference type="ARBA" id="ARBA00040454"/>
    </source>
</evidence>
<evidence type="ECO:0000256" key="17">
    <source>
        <dbReference type="ARBA" id="ARBA00023012"/>
    </source>
</evidence>
<protein>
    <recommendedName>
        <fullName evidence="21">Signal transduction histidine-protein kinase/phosphatase MprB</fullName>
        <ecNumber evidence="5">2.7.13.3</ecNumber>
    </recommendedName>
    <alternativeName>
        <fullName evidence="22">Mycobacterial persistence regulator B</fullName>
    </alternativeName>
</protein>
<name>A0A179B7L2_9ACTO</name>
<dbReference type="GO" id="GO:0000155">
    <property type="term" value="F:phosphorelay sensor kinase activity"/>
    <property type="evidence" value="ECO:0007669"/>
    <property type="project" value="InterPro"/>
</dbReference>
<keyword evidence="16 23" id="KW-1133">Transmembrane helix</keyword>
<comment type="cofactor">
    <cofactor evidence="3">
        <name>Mg(2+)</name>
        <dbReference type="ChEBI" id="CHEBI:18420"/>
    </cofactor>
</comment>
<evidence type="ECO:0000256" key="2">
    <source>
        <dbReference type="ARBA" id="ARBA00001936"/>
    </source>
</evidence>
<evidence type="ECO:0000256" key="19">
    <source>
        <dbReference type="ARBA" id="ARBA00023026"/>
    </source>
</evidence>
<dbReference type="PANTHER" id="PTHR44936">
    <property type="entry name" value="SENSOR PROTEIN CREC"/>
    <property type="match status" value="1"/>
</dbReference>